<dbReference type="Proteomes" id="UP000887577">
    <property type="component" value="Unplaced"/>
</dbReference>
<dbReference type="InterPro" id="IPR050357">
    <property type="entry name" value="Arrestin_domain-protein"/>
</dbReference>
<feature type="compositionally biased region" description="Basic and acidic residues" evidence="2">
    <location>
        <begin position="490"/>
        <end position="513"/>
    </location>
</feature>
<proteinExistence type="inferred from homology"/>
<name>A0A914Z5Y1_9BILA</name>
<feature type="domain" description="Arrestin C-terminal-like" evidence="3">
    <location>
        <begin position="158"/>
        <end position="342"/>
    </location>
</feature>
<evidence type="ECO:0000256" key="2">
    <source>
        <dbReference type="SAM" id="MobiDB-lite"/>
    </source>
</evidence>
<keyword evidence="4" id="KW-1185">Reference proteome</keyword>
<dbReference type="GO" id="GO:0005737">
    <property type="term" value="C:cytoplasm"/>
    <property type="evidence" value="ECO:0007669"/>
    <property type="project" value="TreeGrafter"/>
</dbReference>
<evidence type="ECO:0000313" key="4">
    <source>
        <dbReference type="Proteomes" id="UP000887577"/>
    </source>
</evidence>
<dbReference type="InterPro" id="IPR014756">
    <property type="entry name" value="Ig_E-set"/>
</dbReference>
<dbReference type="WBParaSite" id="PSU_v2.g8091.t1">
    <property type="protein sequence ID" value="PSU_v2.g8091.t1"/>
    <property type="gene ID" value="PSU_v2.g8091"/>
</dbReference>
<reference evidence="5" key="1">
    <citation type="submission" date="2022-11" db="UniProtKB">
        <authorList>
            <consortium name="WormBaseParasite"/>
        </authorList>
    </citation>
    <scope>IDENTIFICATION</scope>
</reference>
<dbReference type="Gene3D" id="2.60.40.640">
    <property type="match status" value="2"/>
</dbReference>
<dbReference type="GO" id="GO:0015031">
    <property type="term" value="P:protein transport"/>
    <property type="evidence" value="ECO:0007669"/>
    <property type="project" value="TreeGrafter"/>
</dbReference>
<evidence type="ECO:0000259" key="3">
    <source>
        <dbReference type="SMART" id="SM01017"/>
    </source>
</evidence>
<dbReference type="InterPro" id="IPR014752">
    <property type="entry name" value="Arrestin-like_C"/>
</dbReference>
<dbReference type="SMART" id="SM01017">
    <property type="entry name" value="Arrestin_C"/>
    <property type="match status" value="1"/>
</dbReference>
<evidence type="ECO:0000256" key="1">
    <source>
        <dbReference type="ARBA" id="ARBA00005298"/>
    </source>
</evidence>
<sequence length="635" mass="71349">MTSLPATEVFERFDIDLDAGPDPVFHGGELITGSLKINLRKQITIKVIRIQFKGRACWLGDAEKGAEIEKVYFDKDFILLERPPGRPEPGHFPWVANFTYSLPFQCPLPKGCPTSYEGPQGFIRYFARATLITDEVDAVNAIRCKEREEIATYGSCCCKGKIVAKIELPKTAYAPGEKVIGKFTLNGKQPKQILEQIEVRLVDKVTRAESLENDNKISDKKSHHHHKSGTMDTRTIYVRKLELEDISNNNGGKGPLTITNIHLLTIPPVVPSTQRGPFPSPLLSPEIKIDPDGQVSRLLESPSTGTLKQRKKPFILINYLIQLSAGNKIVIDIPITIHPIPLYENGIEFQPFAAGIQNFHEADETDKKALNAPFKYQPKYPIYSSSPAPPVTISDEPGHEMIVTPNGDVELSRSVEISELPNGDRVILSTEEMVVVHHNNQSQSPESQRHSIHKRVLPDEEPPIPIPSEALERVKEVSPSPPIIVQEHHHQEFHNEETHPESHDENISERKEPSPIPVVEITPSEDQPLIEEEEENDEIKNDYKSNGNEEEEGSVVIREDADETNEEDGISRPYIKSDINEENGHIITTEDFEDGDAKTHKTIETYEYTDENGVRVEVQKTTEATVVHHEEQQSA</sequence>
<evidence type="ECO:0000313" key="5">
    <source>
        <dbReference type="WBParaSite" id="PSU_v2.g8091.t1"/>
    </source>
</evidence>
<dbReference type="InterPro" id="IPR011021">
    <property type="entry name" value="Arrestin-like_N"/>
</dbReference>
<feature type="region of interest" description="Disordered" evidence="2">
    <location>
        <begin position="490"/>
        <end position="572"/>
    </location>
</feature>
<dbReference type="InterPro" id="IPR011022">
    <property type="entry name" value="Arrestin_C-like"/>
</dbReference>
<dbReference type="Pfam" id="PF00339">
    <property type="entry name" value="Arrestin_N"/>
    <property type="match status" value="1"/>
</dbReference>
<organism evidence="4 5">
    <name type="scientific">Panagrolaimus superbus</name>
    <dbReference type="NCBI Taxonomy" id="310955"/>
    <lineage>
        <taxon>Eukaryota</taxon>
        <taxon>Metazoa</taxon>
        <taxon>Ecdysozoa</taxon>
        <taxon>Nematoda</taxon>
        <taxon>Chromadorea</taxon>
        <taxon>Rhabditida</taxon>
        <taxon>Tylenchina</taxon>
        <taxon>Panagrolaimomorpha</taxon>
        <taxon>Panagrolaimoidea</taxon>
        <taxon>Panagrolaimidae</taxon>
        <taxon>Panagrolaimus</taxon>
    </lineage>
</organism>
<accession>A0A914Z5Y1</accession>
<dbReference type="PANTHER" id="PTHR11188">
    <property type="entry name" value="ARRESTIN DOMAIN CONTAINING PROTEIN"/>
    <property type="match status" value="1"/>
</dbReference>
<comment type="similarity">
    <text evidence="1">Belongs to the arrestin family.</text>
</comment>
<feature type="compositionally biased region" description="Acidic residues" evidence="2">
    <location>
        <begin position="528"/>
        <end position="537"/>
    </location>
</feature>
<dbReference type="Pfam" id="PF02752">
    <property type="entry name" value="Arrestin_C"/>
    <property type="match status" value="1"/>
</dbReference>
<protein>
    <submittedName>
        <fullName evidence="5">Arrestin C-terminal-like domain-containing protein</fullName>
    </submittedName>
</protein>
<dbReference type="SUPFAM" id="SSF81296">
    <property type="entry name" value="E set domains"/>
    <property type="match status" value="1"/>
</dbReference>
<dbReference type="PANTHER" id="PTHR11188:SF3">
    <property type="entry name" value="ARRESTIN C-TERMINAL-LIKE DOMAIN-CONTAINING PROTEIN"/>
    <property type="match status" value="1"/>
</dbReference>
<dbReference type="AlphaFoldDB" id="A0A914Z5Y1"/>